<dbReference type="AlphaFoldDB" id="A0A136Q076"/>
<accession>A0A136Q076</accession>
<reference evidence="1 2" key="1">
    <citation type="submission" date="2016-02" db="EMBL/GenBank/DDBJ databases">
        <authorList>
            <person name="Wen L."/>
            <person name="He K."/>
            <person name="Yang H."/>
        </authorList>
    </citation>
    <scope>NUCLEOTIDE SEQUENCE [LARGE SCALE GENOMIC DNA]</scope>
    <source>
        <strain evidence="1 2">DSM 22607</strain>
    </source>
</reference>
<dbReference type="STRING" id="626937.HMPREF3293_03105"/>
<dbReference type="Proteomes" id="UP000070366">
    <property type="component" value="Unassembled WGS sequence"/>
</dbReference>
<evidence type="ECO:0000313" key="1">
    <source>
        <dbReference type="EMBL" id="KXK64057.1"/>
    </source>
</evidence>
<sequence length="87" mass="9692">MDYTTRKRQKGADSKICAFQPCGACGLLALWSMWQAVFPIIAANGVGGSRARMARAGQRNPVYGSCVLRIFQMLCQRRTVMLLIHRS</sequence>
<proteinExistence type="predicted"/>
<organism evidence="1 2">
    <name type="scientific">Christensenella minuta</name>
    <dbReference type="NCBI Taxonomy" id="626937"/>
    <lineage>
        <taxon>Bacteria</taxon>
        <taxon>Bacillati</taxon>
        <taxon>Bacillota</taxon>
        <taxon>Clostridia</taxon>
        <taxon>Christensenellales</taxon>
        <taxon>Christensenellaceae</taxon>
        <taxon>Christensenella</taxon>
    </lineage>
</organism>
<name>A0A136Q076_9FIRM</name>
<gene>
    <name evidence="1" type="ORF">HMPREF3293_03105</name>
</gene>
<dbReference type="EMBL" id="LSZW01000067">
    <property type="protein sequence ID" value="KXK64057.1"/>
    <property type="molecule type" value="Genomic_DNA"/>
</dbReference>
<keyword evidence="2" id="KW-1185">Reference proteome</keyword>
<evidence type="ECO:0000313" key="2">
    <source>
        <dbReference type="Proteomes" id="UP000070366"/>
    </source>
</evidence>
<protein>
    <submittedName>
        <fullName evidence="1">Uncharacterized protein</fullName>
    </submittedName>
</protein>
<comment type="caution">
    <text evidence="1">The sequence shown here is derived from an EMBL/GenBank/DDBJ whole genome shotgun (WGS) entry which is preliminary data.</text>
</comment>